<evidence type="ECO:0000256" key="2">
    <source>
        <dbReference type="ARBA" id="ARBA00022679"/>
    </source>
</evidence>
<dbReference type="PANTHER" id="PTHR34388:SF1">
    <property type="entry name" value="DNA POLYMERASE III SUBUNIT DELTA"/>
    <property type="match status" value="1"/>
</dbReference>
<comment type="catalytic activity">
    <reaction evidence="7">
        <text>DNA(n) + a 2'-deoxyribonucleoside 5'-triphosphate = DNA(n+1) + diphosphate</text>
        <dbReference type="Rhea" id="RHEA:22508"/>
        <dbReference type="Rhea" id="RHEA-COMP:17339"/>
        <dbReference type="Rhea" id="RHEA-COMP:17340"/>
        <dbReference type="ChEBI" id="CHEBI:33019"/>
        <dbReference type="ChEBI" id="CHEBI:61560"/>
        <dbReference type="ChEBI" id="CHEBI:173112"/>
        <dbReference type="EC" id="2.7.7.7"/>
    </reaction>
</comment>
<dbReference type="KEGG" id="ssin:G7078_01330"/>
<dbReference type="RefSeq" id="WP_166092222.1">
    <property type="nucleotide sequence ID" value="NZ_CP049871.1"/>
</dbReference>
<evidence type="ECO:0000256" key="3">
    <source>
        <dbReference type="ARBA" id="ARBA00022695"/>
    </source>
</evidence>
<proteinExistence type="inferred from homology"/>
<protein>
    <recommendedName>
        <fullName evidence="1">DNA-directed DNA polymerase</fullName>
        <ecNumber evidence="1">2.7.7.7</ecNumber>
    </recommendedName>
</protein>
<evidence type="ECO:0000256" key="5">
    <source>
        <dbReference type="ARBA" id="ARBA00022932"/>
    </source>
</evidence>
<evidence type="ECO:0000313" key="9">
    <source>
        <dbReference type="Proteomes" id="UP000502502"/>
    </source>
</evidence>
<comment type="similarity">
    <text evidence="6">Belongs to the DNA polymerase HolA subunit family.</text>
</comment>
<dbReference type="EMBL" id="CP049871">
    <property type="protein sequence ID" value="QIL01563.1"/>
    <property type="molecule type" value="Genomic_DNA"/>
</dbReference>
<dbReference type="Proteomes" id="UP000502502">
    <property type="component" value="Chromosome"/>
</dbReference>
<dbReference type="InterPro" id="IPR005790">
    <property type="entry name" value="DNA_polIII_delta"/>
</dbReference>
<evidence type="ECO:0000256" key="6">
    <source>
        <dbReference type="ARBA" id="ARBA00034754"/>
    </source>
</evidence>
<keyword evidence="3" id="KW-0548">Nucleotidyltransferase</keyword>
<evidence type="ECO:0000256" key="7">
    <source>
        <dbReference type="ARBA" id="ARBA00049244"/>
    </source>
</evidence>
<keyword evidence="4" id="KW-0235">DNA replication</keyword>
<dbReference type="Gene3D" id="1.20.272.10">
    <property type="match status" value="1"/>
</dbReference>
<reference evidence="8 9" key="1">
    <citation type="submission" date="2020-03" db="EMBL/GenBank/DDBJ databases">
        <title>Sphingomonas sp. nov., isolated from fish.</title>
        <authorList>
            <person name="Hyun D.-W."/>
            <person name="Bae J.-W."/>
        </authorList>
    </citation>
    <scope>NUCLEOTIDE SEQUENCE [LARGE SCALE GENOMIC DNA]</scope>
    <source>
        <strain evidence="8 9">HDW15C</strain>
    </source>
</reference>
<dbReference type="GO" id="GO:0003887">
    <property type="term" value="F:DNA-directed DNA polymerase activity"/>
    <property type="evidence" value="ECO:0007669"/>
    <property type="project" value="UniProtKB-KW"/>
</dbReference>
<name>A0A6G7ZKU9_9SPHN</name>
<keyword evidence="2" id="KW-0808">Transferase</keyword>
<keyword evidence="5" id="KW-0239">DNA-directed DNA polymerase</keyword>
<accession>A0A6G7ZKU9</accession>
<dbReference type="AlphaFoldDB" id="A0A6G7ZKU9"/>
<dbReference type="EC" id="2.7.7.7" evidence="1"/>
<dbReference type="SUPFAM" id="SSF48019">
    <property type="entry name" value="post-AAA+ oligomerization domain-like"/>
    <property type="match status" value="1"/>
</dbReference>
<evidence type="ECO:0000256" key="4">
    <source>
        <dbReference type="ARBA" id="ARBA00022705"/>
    </source>
</evidence>
<dbReference type="GO" id="GO:0003677">
    <property type="term" value="F:DNA binding"/>
    <property type="evidence" value="ECO:0007669"/>
    <property type="project" value="InterPro"/>
</dbReference>
<organism evidence="8 9">
    <name type="scientific">Sphingomonas sinipercae</name>
    <dbReference type="NCBI Taxonomy" id="2714944"/>
    <lineage>
        <taxon>Bacteria</taxon>
        <taxon>Pseudomonadati</taxon>
        <taxon>Pseudomonadota</taxon>
        <taxon>Alphaproteobacteria</taxon>
        <taxon>Sphingomonadales</taxon>
        <taxon>Sphingomonadaceae</taxon>
        <taxon>Sphingomonas</taxon>
    </lineage>
</organism>
<dbReference type="NCBIfam" id="TIGR01128">
    <property type="entry name" value="holA"/>
    <property type="match status" value="1"/>
</dbReference>
<evidence type="ECO:0000313" key="8">
    <source>
        <dbReference type="EMBL" id="QIL01563.1"/>
    </source>
</evidence>
<gene>
    <name evidence="8" type="ORF">G7078_01330</name>
</gene>
<sequence>MKSDRRTIDRLLDSPDGKTRFYLFYGYDDGQSRGHADRLLKAMGADKFAIAAGAVKSDPAALVDEAAAIDMFGGKRALWIEPAGDEIADAVEALLGAAAVESPVIALAGALKKTSRLLKLAESHALALAHVSYELNERDLERMVEELARTEGLRLGNGIAGRIAAGAGGDRGVITRELAKIALYVGAAPERPKDVAGDVMEAIGVGSEGEWAALGDVALAGDTATLADELSRSAAGGEAITLVRALQRRLLMLARLRSRVDSGEGVDAAMASLGKALFFKDKAMVGKMLRQWDSKRLARVAERAGELERSLMRGDSPPPVEALGEELIAIARTAQRR</sequence>
<dbReference type="PANTHER" id="PTHR34388">
    <property type="entry name" value="DNA POLYMERASE III SUBUNIT DELTA"/>
    <property type="match status" value="1"/>
</dbReference>
<dbReference type="InterPro" id="IPR008921">
    <property type="entry name" value="DNA_pol3_clamp-load_cplx_C"/>
</dbReference>
<keyword evidence="9" id="KW-1185">Reference proteome</keyword>
<evidence type="ECO:0000256" key="1">
    <source>
        <dbReference type="ARBA" id="ARBA00012417"/>
    </source>
</evidence>
<dbReference type="GO" id="GO:0009360">
    <property type="term" value="C:DNA polymerase III complex"/>
    <property type="evidence" value="ECO:0007669"/>
    <property type="project" value="TreeGrafter"/>
</dbReference>
<dbReference type="GO" id="GO:0006261">
    <property type="term" value="P:DNA-templated DNA replication"/>
    <property type="evidence" value="ECO:0007669"/>
    <property type="project" value="TreeGrafter"/>
</dbReference>